<reference evidence="2" key="1">
    <citation type="journal article" date="2023" name="G3 (Bethesda)">
        <title>Whole genome assembly and annotation of the endangered Caribbean coral Acropora cervicornis.</title>
        <authorList>
            <person name="Selwyn J.D."/>
            <person name="Vollmer S.V."/>
        </authorList>
    </citation>
    <scope>NUCLEOTIDE SEQUENCE</scope>
    <source>
        <strain evidence="2">K2</strain>
    </source>
</reference>
<evidence type="ECO:0000313" key="2">
    <source>
        <dbReference type="EMBL" id="KAK2548818.1"/>
    </source>
</evidence>
<dbReference type="EMBL" id="JARQWQ010000137">
    <property type="protein sequence ID" value="KAK2548818.1"/>
    <property type="molecule type" value="Genomic_DNA"/>
</dbReference>
<feature type="region of interest" description="Disordered" evidence="1">
    <location>
        <begin position="266"/>
        <end position="328"/>
    </location>
</feature>
<comment type="caution">
    <text evidence="2">The sequence shown here is derived from an EMBL/GenBank/DDBJ whole genome shotgun (WGS) entry which is preliminary data.</text>
</comment>
<protein>
    <submittedName>
        <fullName evidence="2">Uncharacterized protein</fullName>
    </submittedName>
</protein>
<organism evidence="2 3">
    <name type="scientific">Acropora cervicornis</name>
    <name type="common">Staghorn coral</name>
    <dbReference type="NCBI Taxonomy" id="6130"/>
    <lineage>
        <taxon>Eukaryota</taxon>
        <taxon>Metazoa</taxon>
        <taxon>Cnidaria</taxon>
        <taxon>Anthozoa</taxon>
        <taxon>Hexacorallia</taxon>
        <taxon>Scleractinia</taxon>
        <taxon>Astrocoeniina</taxon>
        <taxon>Acroporidae</taxon>
        <taxon>Acropora</taxon>
    </lineage>
</organism>
<feature type="compositionally biased region" description="Basic and acidic residues" evidence="1">
    <location>
        <begin position="276"/>
        <end position="318"/>
    </location>
</feature>
<feature type="compositionally biased region" description="Basic and acidic residues" evidence="1">
    <location>
        <begin position="199"/>
        <end position="212"/>
    </location>
</feature>
<gene>
    <name evidence="2" type="ORF">P5673_030860</name>
</gene>
<feature type="region of interest" description="Disordered" evidence="1">
    <location>
        <begin position="192"/>
        <end position="253"/>
    </location>
</feature>
<evidence type="ECO:0000256" key="1">
    <source>
        <dbReference type="SAM" id="MobiDB-lite"/>
    </source>
</evidence>
<reference evidence="2" key="2">
    <citation type="journal article" date="2023" name="Science">
        <title>Genomic signatures of disease resistance in endangered staghorn corals.</title>
        <authorList>
            <person name="Vollmer S.V."/>
            <person name="Selwyn J.D."/>
            <person name="Despard B.A."/>
            <person name="Roesel C.L."/>
        </authorList>
    </citation>
    <scope>NUCLEOTIDE SEQUENCE</scope>
    <source>
        <strain evidence="2">K2</strain>
    </source>
</reference>
<keyword evidence="3" id="KW-1185">Reference proteome</keyword>
<sequence>MKAETAVAEIADSVEEVSETKLYAKLELSSVETTLKTETCTFDKENEQPEDTKESQNLNYTVGLKESDISSNDECSPPDMKAETVVAEIADSVEEISETKLYAKLELSSVETTLKTETCTFDKENEQPEDTKESQNLNYTVGLKESDISSNDECSPLDMKAETMVAEIADSVEEISETKLYAKLELSSVETTLKTETCTSDKENEQPEDTKESQNLNYTVGLKGSDISSNDECSPPDMKDEPVAEIADSVEEISQEKVVAISDIELESTMESVNESDLKENLENPCVKESEEDHEAKSDADNQAHSDEESEQTLKETESTGLLQPVKEADSSIHISNISESRQLEGEMNFKVQVACAPNTIEGQCDADSQDFVVENIGDSASHKVPEKKSKGILKRMKKRLRKAVKFCFPCCYSKTEN</sequence>
<name>A0AAD9PTX7_ACRCE</name>
<dbReference type="AlphaFoldDB" id="A0AAD9PTX7"/>
<proteinExistence type="predicted"/>
<dbReference type="Proteomes" id="UP001249851">
    <property type="component" value="Unassembled WGS sequence"/>
</dbReference>
<accession>A0AAD9PTX7</accession>
<evidence type="ECO:0000313" key="3">
    <source>
        <dbReference type="Proteomes" id="UP001249851"/>
    </source>
</evidence>